<proteinExistence type="predicted"/>
<organism evidence="1 2">
    <name type="scientific">Streblomastix strix</name>
    <dbReference type="NCBI Taxonomy" id="222440"/>
    <lineage>
        <taxon>Eukaryota</taxon>
        <taxon>Metamonada</taxon>
        <taxon>Preaxostyla</taxon>
        <taxon>Oxymonadida</taxon>
        <taxon>Streblomastigidae</taxon>
        <taxon>Streblomastix</taxon>
    </lineage>
</organism>
<name>A0A5J4VLB0_9EUKA</name>
<sequence>MKIIQIGTHLSQENDQQTLALRSISRRCLWSIQLWGDESAHSELVNVGYTRVLVIAISTASGSGEEKAEEISLILFRISQFFNNLNKGRNLFPPQPLLAHRSYEQLEEEGGNEEIDSQLINKGHQYCNIKDSANEAKQMIMNYFINRGTS</sequence>
<gene>
    <name evidence="1" type="ORF">EZS28_021341</name>
</gene>
<dbReference type="Proteomes" id="UP000324800">
    <property type="component" value="Unassembled WGS sequence"/>
</dbReference>
<reference evidence="1 2" key="1">
    <citation type="submission" date="2019-03" db="EMBL/GenBank/DDBJ databases">
        <title>Single cell metagenomics reveals metabolic interactions within the superorganism composed of flagellate Streblomastix strix and complex community of Bacteroidetes bacteria on its surface.</title>
        <authorList>
            <person name="Treitli S.C."/>
            <person name="Kolisko M."/>
            <person name="Husnik F."/>
            <person name="Keeling P."/>
            <person name="Hampl V."/>
        </authorList>
    </citation>
    <scope>NUCLEOTIDE SEQUENCE [LARGE SCALE GENOMIC DNA]</scope>
    <source>
        <strain evidence="1">ST1C</strain>
    </source>
</reference>
<evidence type="ECO:0000313" key="1">
    <source>
        <dbReference type="EMBL" id="KAA6383129.1"/>
    </source>
</evidence>
<evidence type="ECO:0000313" key="2">
    <source>
        <dbReference type="Proteomes" id="UP000324800"/>
    </source>
</evidence>
<accession>A0A5J4VLB0</accession>
<dbReference type="EMBL" id="SNRW01006416">
    <property type="protein sequence ID" value="KAA6383129.1"/>
    <property type="molecule type" value="Genomic_DNA"/>
</dbReference>
<comment type="caution">
    <text evidence="1">The sequence shown here is derived from an EMBL/GenBank/DDBJ whole genome shotgun (WGS) entry which is preliminary data.</text>
</comment>
<protein>
    <submittedName>
        <fullName evidence="1">Uncharacterized protein</fullName>
    </submittedName>
</protein>
<dbReference type="AlphaFoldDB" id="A0A5J4VLB0"/>